<dbReference type="OrthoDB" id="9810334at2"/>
<comment type="function">
    <text evidence="2">Antitoxin component of a type II toxin-antitoxin (TA) system.</text>
</comment>
<dbReference type="Pfam" id="PF02604">
    <property type="entry name" value="PhdYeFM_antitox"/>
    <property type="match status" value="1"/>
</dbReference>
<dbReference type="Gene3D" id="3.40.1620.10">
    <property type="entry name" value="YefM-like domain"/>
    <property type="match status" value="1"/>
</dbReference>
<dbReference type="InterPro" id="IPR006442">
    <property type="entry name" value="Antitoxin_Phd/YefM"/>
</dbReference>
<evidence type="ECO:0000256" key="2">
    <source>
        <dbReference type="RuleBase" id="RU362080"/>
    </source>
</evidence>
<comment type="similarity">
    <text evidence="1 2">Belongs to the phD/YefM antitoxin family.</text>
</comment>
<dbReference type="EMBL" id="FRAF01000019">
    <property type="protein sequence ID" value="SHK67497.1"/>
    <property type="molecule type" value="Genomic_DNA"/>
</dbReference>
<dbReference type="Proteomes" id="UP000184016">
    <property type="component" value="Unassembled WGS sequence"/>
</dbReference>
<dbReference type="STRING" id="1830138.SAMN05443507_11957"/>
<protein>
    <recommendedName>
        <fullName evidence="2">Antitoxin</fullName>
    </recommendedName>
</protein>
<gene>
    <name evidence="3" type="ORF">SAMN05443507_11957</name>
</gene>
<accession>A0A1M6UE95</accession>
<dbReference type="AlphaFoldDB" id="A0A1M6UE95"/>
<evidence type="ECO:0000313" key="3">
    <source>
        <dbReference type="EMBL" id="SHK67497.1"/>
    </source>
</evidence>
<organism evidence="3 4">
    <name type="scientific">Alicyclobacillus tolerans</name>
    <dbReference type="NCBI Taxonomy" id="90970"/>
    <lineage>
        <taxon>Bacteria</taxon>
        <taxon>Bacillati</taxon>
        <taxon>Bacillota</taxon>
        <taxon>Bacilli</taxon>
        <taxon>Bacillales</taxon>
        <taxon>Alicyclobacillaceae</taxon>
        <taxon>Alicyclobacillus</taxon>
    </lineage>
</organism>
<reference evidence="4" key="1">
    <citation type="submission" date="2016-11" db="EMBL/GenBank/DDBJ databases">
        <authorList>
            <person name="Varghese N."/>
            <person name="Submissions S."/>
        </authorList>
    </citation>
    <scope>NUCLEOTIDE SEQUENCE [LARGE SCALE GENOMIC DNA]</scope>
    <source>
        <strain evidence="4">USBA-503</strain>
    </source>
</reference>
<dbReference type="InterPro" id="IPR036165">
    <property type="entry name" value="YefM-like_sf"/>
</dbReference>
<dbReference type="RefSeq" id="WP_072874669.1">
    <property type="nucleotide sequence ID" value="NZ_FRAF01000019.1"/>
</dbReference>
<dbReference type="SUPFAM" id="SSF143120">
    <property type="entry name" value="YefM-like"/>
    <property type="match status" value="1"/>
</dbReference>
<sequence>MIQKVSAMDVRKHFGDLLNDVHYRHNTVLITKAGKPMGALIDVELFEKIRLMETEFHRMTNELAKAYEGVDPIVAEAEIQEAIEALKNQ</sequence>
<name>A0A1M6UE95_9BACL</name>
<proteinExistence type="inferred from homology"/>
<dbReference type="NCBIfam" id="TIGR01552">
    <property type="entry name" value="phd_fam"/>
    <property type="match status" value="1"/>
</dbReference>
<keyword evidence="4" id="KW-1185">Reference proteome</keyword>
<evidence type="ECO:0000256" key="1">
    <source>
        <dbReference type="ARBA" id="ARBA00009981"/>
    </source>
</evidence>
<evidence type="ECO:0000313" key="4">
    <source>
        <dbReference type="Proteomes" id="UP000184016"/>
    </source>
</evidence>